<dbReference type="Proteomes" id="UP000887572">
    <property type="component" value="Unplaced"/>
</dbReference>
<organism evidence="2 3">
    <name type="scientific">Globodera rostochiensis</name>
    <name type="common">Golden nematode worm</name>
    <name type="synonym">Heterodera rostochiensis</name>
    <dbReference type="NCBI Taxonomy" id="31243"/>
    <lineage>
        <taxon>Eukaryota</taxon>
        <taxon>Metazoa</taxon>
        <taxon>Ecdysozoa</taxon>
        <taxon>Nematoda</taxon>
        <taxon>Chromadorea</taxon>
        <taxon>Rhabditida</taxon>
        <taxon>Tylenchina</taxon>
        <taxon>Tylenchomorpha</taxon>
        <taxon>Tylenchoidea</taxon>
        <taxon>Heteroderidae</taxon>
        <taxon>Heteroderinae</taxon>
        <taxon>Globodera</taxon>
    </lineage>
</organism>
<evidence type="ECO:0000313" key="2">
    <source>
        <dbReference type="Proteomes" id="UP000887572"/>
    </source>
</evidence>
<evidence type="ECO:0000313" key="3">
    <source>
        <dbReference type="WBParaSite" id="Gr19_v10_g15637.t1"/>
    </source>
</evidence>
<reference evidence="3" key="1">
    <citation type="submission" date="2022-11" db="UniProtKB">
        <authorList>
            <consortium name="WormBaseParasite"/>
        </authorList>
    </citation>
    <scope>IDENTIFICATION</scope>
</reference>
<dbReference type="AlphaFoldDB" id="A0A914HAR5"/>
<feature type="compositionally biased region" description="Basic and acidic residues" evidence="1">
    <location>
        <begin position="52"/>
        <end position="61"/>
    </location>
</feature>
<keyword evidence="2" id="KW-1185">Reference proteome</keyword>
<accession>A0A914HAR5</accession>
<feature type="region of interest" description="Disordered" evidence="1">
    <location>
        <begin position="31"/>
        <end position="61"/>
    </location>
</feature>
<name>A0A914HAR5_GLORO</name>
<evidence type="ECO:0000256" key="1">
    <source>
        <dbReference type="SAM" id="MobiDB-lite"/>
    </source>
</evidence>
<feature type="compositionally biased region" description="Polar residues" evidence="1">
    <location>
        <begin position="31"/>
        <end position="51"/>
    </location>
</feature>
<proteinExistence type="predicted"/>
<dbReference type="WBParaSite" id="Gr19_v10_g15637.t1">
    <property type="protein sequence ID" value="Gr19_v10_g15637.t1"/>
    <property type="gene ID" value="Gr19_v10_g15637"/>
</dbReference>
<protein>
    <submittedName>
        <fullName evidence="3">Uncharacterized protein</fullName>
    </submittedName>
</protein>
<sequence length="115" mass="12780">MYPRNPIWLALDKKVGKMTIQSNWRANDRSTNGVLESSVMKPTTTTTADNIKSTDKRGNKKADGINKIDWDAVVARADENDAEPFPFIAVVPSLPLPPPIQLLLLLLFVVGYVRC</sequence>